<dbReference type="AlphaFoldDB" id="A0AAN1W0Q7"/>
<proteinExistence type="predicted"/>
<gene>
    <name evidence="2" type="ORF">FGKAn22_23180</name>
</gene>
<evidence type="ECO:0000313" key="3">
    <source>
        <dbReference type="Proteomes" id="UP001319121"/>
    </source>
</evidence>
<reference evidence="2 3" key="1">
    <citation type="submission" date="2019-03" db="EMBL/GenBank/DDBJ databases">
        <title>Complete genome sequence of Ferrigenium kumadai strain An22, a microaerophilic iron-oxidizing bacterium isolated from a paddy field soil.</title>
        <authorList>
            <person name="Watanabe T."/>
            <person name="Asakawa S."/>
        </authorList>
    </citation>
    <scope>NUCLEOTIDE SEQUENCE [LARGE SCALE GENOMIC DNA]</scope>
    <source>
        <strain evidence="2 3">An22</strain>
    </source>
</reference>
<dbReference type="EMBL" id="AP019536">
    <property type="protein sequence ID" value="BBJ00626.1"/>
    <property type="molecule type" value="Genomic_DNA"/>
</dbReference>
<organism evidence="2 3">
    <name type="scientific">Ferrigenium kumadai</name>
    <dbReference type="NCBI Taxonomy" id="1682490"/>
    <lineage>
        <taxon>Bacteria</taxon>
        <taxon>Pseudomonadati</taxon>
        <taxon>Pseudomonadota</taxon>
        <taxon>Betaproteobacteria</taxon>
        <taxon>Nitrosomonadales</taxon>
        <taxon>Gallionellaceae</taxon>
        <taxon>Ferrigenium</taxon>
    </lineage>
</organism>
<evidence type="ECO:0000256" key="1">
    <source>
        <dbReference type="SAM" id="MobiDB-lite"/>
    </source>
</evidence>
<sequence>MEGGDLVHAKPLMTVDKPTRMGIVPKPARHTAAKPQIRQPARTLGYLTQLDYLDARRFLDMATLAHHFDPMAERGQFAGQLPNITLHTADWTVAAHDMQQLHFSVCHERGLEPV</sequence>
<dbReference type="Proteomes" id="UP001319121">
    <property type="component" value="Chromosome"/>
</dbReference>
<name>A0AAN1W0Q7_9PROT</name>
<feature type="region of interest" description="Disordered" evidence="1">
    <location>
        <begin position="17"/>
        <end position="36"/>
    </location>
</feature>
<evidence type="ECO:0000313" key="2">
    <source>
        <dbReference type="EMBL" id="BBJ00626.1"/>
    </source>
</evidence>
<accession>A0AAN1W0Q7</accession>
<keyword evidence="3" id="KW-1185">Reference proteome</keyword>
<dbReference type="KEGG" id="fku:FGKAn22_23180"/>
<protein>
    <submittedName>
        <fullName evidence="2">Uncharacterized protein</fullName>
    </submittedName>
</protein>